<dbReference type="InterPro" id="IPR003594">
    <property type="entry name" value="HATPase_dom"/>
</dbReference>
<reference evidence="13" key="1">
    <citation type="submission" date="2020-02" db="EMBL/GenBank/DDBJ databases">
        <title>Flavobacterium sp. genome.</title>
        <authorList>
            <person name="Jung H.S."/>
            <person name="Baek J.H."/>
            <person name="Jeon C.O."/>
        </authorList>
    </citation>
    <scope>NUCLEOTIDE SEQUENCE</scope>
    <source>
        <strain evidence="13">SE-s28</strain>
    </source>
</reference>
<keyword evidence="4" id="KW-0600">Photoreceptor protein</keyword>
<dbReference type="SUPFAM" id="SSF55781">
    <property type="entry name" value="GAF domain-like"/>
    <property type="match status" value="2"/>
</dbReference>
<keyword evidence="8" id="KW-0157">Chromophore</keyword>
<dbReference type="Pfam" id="PF00360">
    <property type="entry name" value="PHY"/>
    <property type="match status" value="1"/>
</dbReference>
<dbReference type="SUPFAM" id="SSF55785">
    <property type="entry name" value="PYP-like sensor domain (PAS domain)"/>
    <property type="match status" value="1"/>
</dbReference>
<gene>
    <name evidence="13" type="ORF">G6047_03005</name>
</gene>
<dbReference type="Gene3D" id="3.30.450.270">
    <property type="match status" value="1"/>
</dbReference>
<dbReference type="SUPFAM" id="SSF47384">
    <property type="entry name" value="Homodimeric domain of signal transducing histidine kinase"/>
    <property type="match status" value="1"/>
</dbReference>
<dbReference type="GO" id="GO:0000155">
    <property type="term" value="F:phosphorelay sensor kinase activity"/>
    <property type="evidence" value="ECO:0007669"/>
    <property type="project" value="InterPro"/>
</dbReference>
<dbReference type="InterPro" id="IPR016132">
    <property type="entry name" value="Phyto_chromo_attachment"/>
</dbReference>
<keyword evidence="6" id="KW-0808">Transferase</keyword>
<dbReference type="EMBL" id="JAAMPU010000097">
    <property type="protein sequence ID" value="NMH26990.1"/>
    <property type="molecule type" value="Genomic_DNA"/>
</dbReference>
<dbReference type="Gene3D" id="3.30.565.10">
    <property type="entry name" value="Histidine kinase-like ATPase, C-terminal domain"/>
    <property type="match status" value="1"/>
</dbReference>
<feature type="coiled-coil region" evidence="10">
    <location>
        <begin position="504"/>
        <end position="531"/>
    </location>
</feature>
<dbReference type="InterPro" id="IPR001294">
    <property type="entry name" value="Phytochrome"/>
</dbReference>
<keyword evidence="14" id="KW-1185">Reference proteome</keyword>
<dbReference type="EC" id="2.7.13.3" evidence="3"/>
<dbReference type="InterPro" id="IPR013515">
    <property type="entry name" value="Phytochrome_cen-reg"/>
</dbReference>
<evidence type="ECO:0000256" key="9">
    <source>
        <dbReference type="ARBA" id="ARBA00023170"/>
    </source>
</evidence>
<dbReference type="PRINTS" id="PR01033">
    <property type="entry name" value="PHYTOCHROME"/>
</dbReference>
<keyword evidence="7" id="KW-0418">Kinase</keyword>
<dbReference type="Gene3D" id="3.30.450.40">
    <property type="match status" value="1"/>
</dbReference>
<dbReference type="RefSeq" id="WP_169525994.1">
    <property type="nucleotide sequence ID" value="NZ_JAAMPU010000097.1"/>
</dbReference>
<dbReference type="SUPFAM" id="SSF55874">
    <property type="entry name" value="ATPase domain of HSP90 chaperone/DNA topoisomerase II/histidine kinase"/>
    <property type="match status" value="1"/>
</dbReference>
<keyword evidence="5" id="KW-0716">Sensory transduction</keyword>
<evidence type="ECO:0000256" key="6">
    <source>
        <dbReference type="ARBA" id="ARBA00022679"/>
    </source>
</evidence>
<dbReference type="InterPro" id="IPR035965">
    <property type="entry name" value="PAS-like_dom_sf"/>
</dbReference>
<proteinExistence type="inferred from homology"/>
<keyword evidence="9" id="KW-0675">Receptor</keyword>
<dbReference type="InterPro" id="IPR043150">
    <property type="entry name" value="Phytochrome_PHY_sf"/>
</dbReference>
<evidence type="ECO:0000256" key="4">
    <source>
        <dbReference type="ARBA" id="ARBA00022543"/>
    </source>
</evidence>
<dbReference type="Pfam" id="PF02518">
    <property type="entry name" value="HATPase_c"/>
    <property type="match status" value="1"/>
</dbReference>
<dbReference type="AlphaFoldDB" id="A0A972FT03"/>
<evidence type="ECO:0000256" key="2">
    <source>
        <dbReference type="ARBA" id="ARBA00006402"/>
    </source>
</evidence>
<dbReference type="InterPro" id="IPR036097">
    <property type="entry name" value="HisK_dim/P_sf"/>
</dbReference>
<evidence type="ECO:0000259" key="12">
    <source>
        <dbReference type="PROSITE" id="PS50109"/>
    </source>
</evidence>
<dbReference type="Pfam" id="PF08446">
    <property type="entry name" value="PAS_2"/>
    <property type="match status" value="1"/>
</dbReference>
<comment type="similarity">
    <text evidence="2">In the N-terminal section; belongs to the phytochrome family.</text>
</comment>
<dbReference type="InterPro" id="IPR013654">
    <property type="entry name" value="PAS_2"/>
</dbReference>
<dbReference type="InterPro" id="IPR005467">
    <property type="entry name" value="His_kinase_dom"/>
</dbReference>
<protein>
    <recommendedName>
        <fullName evidence="3">histidine kinase</fullName>
        <ecNumber evidence="3">2.7.13.3</ecNumber>
    </recommendedName>
</protein>
<evidence type="ECO:0000256" key="1">
    <source>
        <dbReference type="ARBA" id="ARBA00000085"/>
    </source>
</evidence>
<keyword evidence="10" id="KW-0175">Coiled coil</keyword>
<dbReference type="Pfam" id="PF01590">
    <property type="entry name" value="GAF"/>
    <property type="match status" value="1"/>
</dbReference>
<comment type="catalytic activity">
    <reaction evidence="1">
        <text>ATP + protein L-histidine = ADP + protein N-phospho-L-histidine.</text>
        <dbReference type="EC" id="2.7.13.3"/>
    </reaction>
</comment>
<name>A0A972FT03_9FLAO</name>
<dbReference type="PROSITE" id="PS50046">
    <property type="entry name" value="PHYTOCHROME_2"/>
    <property type="match status" value="1"/>
</dbReference>
<dbReference type="GO" id="GO:0009881">
    <property type="term" value="F:photoreceptor activity"/>
    <property type="evidence" value="ECO:0007669"/>
    <property type="project" value="UniProtKB-KW"/>
</dbReference>
<evidence type="ECO:0000256" key="8">
    <source>
        <dbReference type="ARBA" id="ARBA00022991"/>
    </source>
</evidence>
<dbReference type="GO" id="GO:0007234">
    <property type="term" value="P:osmosensory signaling via phosphorelay pathway"/>
    <property type="evidence" value="ECO:0007669"/>
    <property type="project" value="TreeGrafter"/>
</dbReference>
<dbReference type="SMART" id="SM00065">
    <property type="entry name" value="GAF"/>
    <property type="match status" value="1"/>
</dbReference>
<dbReference type="CDD" id="cd00082">
    <property type="entry name" value="HisKA"/>
    <property type="match status" value="1"/>
</dbReference>
<dbReference type="InterPro" id="IPR050351">
    <property type="entry name" value="BphY/WalK/GraS-like"/>
</dbReference>
<evidence type="ECO:0000313" key="14">
    <source>
        <dbReference type="Proteomes" id="UP000712080"/>
    </source>
</evidence>
<dbReference type="Gene3D" id="1.10.287.130">
    <property type="match status" value="1"/>
</dbReference>
<dbReference type="PANTHER" id="PTHR42878">
    <property type="entry name" value="TWO-COMPONENT HISTIDINE KINASE"/>
    <property type="match status" value="1"/>
</dbReference>
<dbReference type="GO" id="GO:0006355">
    <property type="term" value="P:regulation of DNA-templated transcription"/>
    <property type="evidence" value="ECO:0007669"/>
    <property type="project" value="InterPro"/>
</dbReference>
<evidence type="ECO:0000313" key="13">
    <source>
        <dbReference type="EMBL" id="NMH26990.1"/>
    </source>
</evidence>
<dbReference type="Proteomes" id="UP000712080">
    <property type="component" value="Unassembled WGS sequence"/>
</dbReference>
<organism evidence="13 14">
    <name type="scientific">Flavobacterium silvaticum</name>
    <dbReference type="NCBI Taxonomy" id="1852020"/>
    <lineage>
        <taxon>Bacteria</taxon>
        <taxon>Pseudomonadati</taxon>
        <taxon>Bacteroidota</taxon>
        <taxon>Flavobacteriia</taxon>
        <taxon>Flavobacteriales</taxon>
        <taxon>Flavobacteriaceae</taxon>
        <taxon>Flavobacterium</taxon>
    </lineage>
</organism>
<comment type="caution">
    <text evidence="13">The sequence shown here is derived from an EMBL/GenBank/DDBJ whole genome shotgun (WGS) entry which is preliminary data.</text>
</comment>
<evidence type="ECO:0000256" key="5">
    <source>
        <dbReference type="ARBA" id="ARBA00022606"/>
    </source>
</evidence>
<dbReference type="GO" id="GO:0009584">
    <property type="term" value="P:detection of visible light"/>
    <property type="evidence" value="ECO:0007669"/>
    <property type="project" value="InterPro"/>
</dbReference>
<feature type="domain" description="Phytochrome chromophore attachment site" evidence="11">
    <location>
        <begin position="145"/>
        <end position="307"/>
    </location>
</feature>
<dbReference type="SMART" id="SM00387">
    <property type="entry name" value="HATPase_c"/>
    <property type="match status" value="1"/>
</dbReference>
<dbReference type="InterPro" id="IPR003661">
    <property type="entry name" value="HisK_dim/P_dom"/>
</dbReference>
<dbReference type="InterPro" id="IPR036890">
    <property type="entry name" value="HATPase_C_sf"/>
</dbReference>
<evidence type="ECO:0000256" key="3">
    <source>
        <dbReference type="ARBA" id="ARBA00012438"/>
    </source>
</evidence>
<dbReference type="GO" id="GO:0030295">
    <property type="term" value="F:protein kinase activator activity"/>
    <property type="evidence" value="ECO:0007669"/>
    <property type="project" value="TreeGrafter"/>
</dbReference>
<dbReference type="InterPro" id="IPR029016">
    <property type="entry name" value="GAF-like_dom_sf"/>
</dbReference>
<evidence type="ECO:0000256" key="10">
    <source>
        <dbReference type="SAM" id="Coils"/>
    </source>
</evidence>
<dbReference type="PROSITE" id="PS50109">
    <property type="entry name" value="HIS_KIN"/>
    <property type="match status" value="1"/>
</dbReference>
<dbReference type="PANTHER" id="PTHR42878:SF15">
    <property type="entry name" value="BACTERIOPHYTOCHROME"/>
    <property type="match status" value="1"/>
</dbReference>
<evidence type="ECO:0000259" key="11">
    <source>
        <dbReference type="PROSITE" id="PS50046"/>
    </source>
</evidence>
<sequence>MMRDIVNRDLVNLDNCENEPIHIPGSIQPHGFLLAFDTAFTIVFASSNIETYLSIEPGKILGKKFSAVFGESIERNLQLYSEGLSETDLAPFKVNLDGNPFECTVHHNGSFLILEAEPEAVSDSESLNFYRQTTGFLANMSDSFTLRDLCQHVANTTREITGYDRVMIYRFDKDNNGEVFAESHIEGIEPFLGLHYPHTDIPRQARELYLQNLLRLIVDMDYTPVPILTLADSATNKSLDLSLSVLRSTSPIHVQYLQNMGVEATLTVSLIHKGKLWGLIACHHYSALNLSPQKRIAAKLQGQFLTSQIDVRQLNEEYDLARKCNSDVETLNALPLVPKAESIAQIIVQPELLSLCNAGGVSICFGNELYTNGDVPNAEMIRKLSKALFQKSNGSGFTTDRILTDLPELDFDCEKISGLNYQSLGLAENYNIIWYRPETISEVHWAGDPSKAIEKDTNGLSPRKSFELWQEFVKCQSLPWRTPELNAAANYGHALQRHMNLILLSEEGKRNLELNETLKEANSELENINWISTHDLQEPLRKIQLMASRLLSKEEEQLSKGVVQSLMRMNDSAGRMQALLIDILKYTRIRHTKAIEERVDLNVLLQSVEADVQDHRNERMLHITIKELPVIMGIPFLINQLFSNLFSNSIKYSKTEGAISIEVWADEKPVGFPDLPKSENLYHLIHYKDNGIGFEPQFSESIFNIFTRLHGQSEYKGSGVGLALCKKIMQTHKGHIKATGKLGEGAEFFLYFPV</sequence>
<dbReference type="GO" id="GO:0000156">
    <property type="term" value="F:phosphorelay response regulator activity"/>
    <property type="evidence" value="ECO:0007669"/>
    <property type="project" value="TreeGrafter"/>
</dbReference>
<feature type="domain" description="Histidine kinase" evidence="12">
    <location>
        <begin position="531"/>
        <end position="754"/>
    </location>
</feature>
<dbReference type="Gene3D" id="3.30.450.20">
    <property type="entry name" value="PAS domain"/>
    <property type="match status" value="1"/>
</dbReference>
<evidence type="ECO:0000256" key="7">
    <source>
        <dbReference type="ARBA" id="ARBA00022777"/>
    </source>
</evidence>
<dbReference type="InterPro" id="IPR003018">
    <property type="entry name" value="GAF"/>
</dbReference>
<accession>A0A972FT03</accession>